<dbReference type="Proteomes" id="UP000278886">
    <property type="component" value="Chromosome"/>
</dbReference>
<keyword evidence="5" id="KW-1185">Reference proteome</keyword>
<feature type="transmembrane region" description="Helical" evidence="2">
    <location>
        <begin position="49"/>
        <end position="74"/>
    </location>
</feature>
<organism evidence="4 5">
    <name type="scientific">Protaetiibacter intestinalis</name>
    <dbReference type="NCBI Taxonomy" id="2419774"/>
    <lineage>
        <taxon>Bacteria</taxon>
        <taxon>Bacillati</taxon>
        <taxon>Actinomycetota</taxon>
        <taxon>Actinomycetes</taxon>
        <taxon>Micrococcales</taxon>
        <taxon>Microbacteriaceae</taxon>
        <taxon>Protaetiibacter</taxon>
    </lineage>
</organism>
<evidence type="ECO:0000256" key="1">
    <source>
        <dbReference type="SAM" id="MobiDB-lite"/>
    </source>
</evidence>
<protein>
    <recommendedName>
        <fullName evidence="3">Putative Flp pilus-assembly TadG-like N-terminal domain-containing protein</fullName>
    </recommendedName>
</protein>
<dbReference type="NCBIfam" id="TIGR03816">
    <property type="entry name" value="tadE_like_DECH"/>
    <property type="match status" value="1"/>
</dbReference>
<gene>
    <name evidence="4" type="ORF">D7I47_08285</name>
</gene>
<keyword evidence="2" id="KW-0472">Membrane</keyword>
<accession>A0A387B3V0</accession>
<feature type="compositionally biased region" description="Basic and acidic residues" evidence="1">
    <location>
        <begin position="27"/>
        <end position="44"/>
    </location>
</feature>
<feature type="domain" description="Putative Flp pilus-assembly TadG-like N-terminal" evidence="3">
    <location>
        <begin position="45"/>
        <end position="92"/>
    </location>
</feature>
<evidence type="ECO:0000313" key="4">
    <source>
        <dbReference type="EMBL" id="AYF98252.1"/>
    </source>
</evidence>
<dbReference type="AlphaFoldDB" id="A0A387B3V0"/>
<reference evidence="5" key="1">
    <citation type="submission" date="2018-09" db="EMBL/GenBank/DDBJ databases">
        <title>Genome sequencing of strain 2DFWR-13.</title>
        <authorList>
            <person name="Heo J."/>
            <person name="Kim S.-J."/>
            <person name="Kwon S.-W."/>
        </authorList>
    </citation>
    <scope>NUCLEOTIDE SEQUENCE [LARGE SCALE GENOMIC DNA]</scope>
    <source>
        <strain evidence="5">2DFWR-13</strain>
    </source>
</reference>
<dbReference type="EMBL" id="CP032630">
    <property type="protein sequence ID" value="AYF98252.1"/>
    <property type="molecule type" value="Genomic_DNA"/>
</dbReference>
<name>A0A387B3V0_9MICO</name>
<dbReference type="InterPro" id="IPR028087">
    <property type="entry name" value="Tad_N"/>
</dbReference>
<dbReference type="Pfam" id="PF13400">
    <property type="entry name" value="Tad"/>
    <property type="match status" value="1"/>
</dbReference>
<feature type="compositionally biased region" description="Basic and acidic residues" evidence="1">
    <location>
        <begin position="1"/>
        <end position="12"/>
    </location>
</feature>
<dbReference type="InterPro" id="IPR021202">
    <property type="entry name" value="Rv3654c-like"/>
</dbReference>
<evidence type="ECO:0000259" key="3">
    <source>
        <dbReference type="Pfam" id="PF13400"/>
    </source>
</evidence>
<keyword evidence="2" id="KW-0812">Transmembrane</keyword>
<evidence type="ECO:0000313" key="5">
    <source>
        <dbReference type="Proteomes" id="UP000278886"/>
    </source>
</evidence>
<sequence>MDHRVVRLREAHGGGPGSRRRRGPRARGRELRPGRRPVRARDDRGSGGVLALALVGATLVVALTVLGLGAALAARQRAVAAADAAALAAADALLGVAPGEPCALAEEVATAHRVALSVCTIDGAEALVAVRTEALGVTMELVSRAGPPP</sequence>
<keyword evidence="2" id="KW-1133">Transmembrane helix</keyword>
<feature type="region of interest" description="Disordered" evidence="1">
    <location>
        <begin position="1"/>
        <end position="44"/>
    </location>
</feature>
<dbReference type="KEGG" id="lyd:D7I47_08285"/>
<proteinExistence type="predicted"/>
<evidence type="ECO:0000256" key="2">
    <source>
        <dbReference type="SAM" id="Phobius"/>
    </source>
</evidence>